<keyword evidence="2 5" id="KW-0812">Transmembrane</keyword>
<accession>A0A502CE46</accession>
<dbReference type="EMBL" id="RCZK01000009">
    <property type="protein sequence ID" value="TPG10952.1"/>
    <property type="molecule type" value="Genomic_DNA"/>
</dbReference>
<evidence type="ECO:0000256" key="4">
    <source>
        <dbReference type="ARBA" id="ARBA00023136"/>
    </source>
</evidence>
<name>A0A502CE46_9SPHN</name>
<evidence type="ECO:0000313" key="6">
    <source>
        <dbReference type="EMBL" id="TPG10952.1"/>
    </source>
</evidence>
<feature type="transmembrane region" description="Helical" evidence="5">
    <location>
        <begin position="70"/>
        <end position="90"/>
    </location>
</feature>
<dbReference type="HAMAP" id="MF_01514">
    <property type="entry name" value="UPF0314"/>
    <property type="match status" value="1"/>
</dbReference>
<comment type="similarity">
    <text evidence="5">Belongs to the UPF0314 family.</text>
</comment>
<evidence type="ECO:0000256" key="1">
    <source>
        <dbReference type="ARBA" id="ARBA00022475"/>
    </source>
</evidence>
<dbReference type="GO" id="GO:0005886">
    <property type="term" value="C:plasma membrane"/>
    <property type="evidence" value="ECO:0007669"/>
    <property type="project" value="UniProtKB-SubCell"/>
</dbReference>
<dbReference type="Pfam" id="PF10755">
    <property type="entry name" value="DUF2585"/>
    <property type="match status" value="1"/>
</dbReference>
<comment type="subcellular location">
    <subcellularLocation>
        <location evidence="5">Cell membrane</location>
        <topology evidence="5">Multi-pass membrane protein</topology>
    </subcellularLocation>
</comment>
<dbReference type="RefSeq" id="WP_140872199.1">
    <property type="nucleotide sequence ID" value="NZ_RCZK01000009.1"/>
</dbReference>
<feature type="transmembrane region" description="Helical" evidence="5">
    <location>
        <begin position="156"/>
        <end position="176"/>
    </location>
</feature>
<dbReference type="NCBIfam" id="NF002099">
    <property type="entry name" value="PRK00944.1"/>
    <property type="match status" value="1"/>
</dbReference>
<keyword evidence="3 5" id="KW-1133">Transmembrane helix</keyword>
<dbReference type="AlphaFoldDB" id="A0A502CE46"/>
<reference evidence="6 7" key="1">
    <citation type="journal article" date="2019" name="Environ. Microbiol.">
        <title>Species interactions and distinct microbial communities in high Arctic permafrost affected cryosols are associated with the CH4 and CO2 gas fluxes.</title>
        <authorList>
            <person name="Altshuler I."/>
            <person name="Hamel J."/>
            <person name="Turney S."/>
            <person name="Magnuson E."/>
            <person name="Levesque R."/>
            <person name="Greer C."/>
            <person name="Whyte L.G."/>
        </authorList>
    </citation>
    <scope>NUCLEOTIDE SEQUENCE [LARGE SCALE GENOMIC DNA]</scope>
    <source>
        <strain evidence="6 7">S5.1</strain>
    </source>
</reference>
<protein>
    <recommendedName>
        <fullName evidence="5">UPF0314 protein EAH84_11790</fullName>
    </recommendedName>
</protein>
<gene>
    <name evidence="6" type="ORF">EAH84_11790</name>
</gene>
<evidence type="ECO:0000256" key="5">
    <source>
        <dbReference type="HAMAP-Rule" id="MF_01514"/>
    </source>
</evidence>
<dbReference type="InterPro" id="IPR019691">
    <property type="entry name" value="DUF2585"/>
</dbReference>
<keyword evidence="4 5" id="KW-0472">Membrane</keyword>
<organism evidence="6 7">
    <name type="scientific">Sphingomonas oligophenolica</name>
    <dbReference type="NCBI Taxonomy" id="301154"/>
    <lineage>
        <taxon>Bacteria</taxon>
        <taxon>Pseudomonadati</taxon>
        <taxon>Pseudomonadota</taxon>
        <taxon>Alphaproteobacteria</taxon>
        <taxon>Sphingomonadales</taxon>
        <taxon>Sphingomonadaceae</taxon>
        <taxon>Sphingomonas</taxon>
    </lineage>
</organism>
<feature type="transmembrane region" description="Helical" evidence="5">
    <location>
        <begin position="23"/>
        <end position="41"/>
    </location>
</feature>
<keyword evidence="1 5" id="KW-1003">Cell membrane</keyword>
<dbReference type="OrthoDB" id="9811954at2"/>
<dbReference type="Proteomes" id="UP000318413">
    <property type="component" value="Unassembled WGS sequence"/>
</dbReference>
<proteinExistence type="inferred from homology"/>
<evidence type="ECO:0000256" key="3">
    <source>
        <dbReference type="ARBA" id="ARBA00022989"/>
    </source>
</evidence>
<evidence type="ECO:0000313" key="7">
    <source>
        <dbReference type="Proteomes" id="UP000318413"/>
    </source>
</evidence>
<evidence type="ECO:0000256" key="2">
    <source>
        <dbReference type="ARBA" id="ARBA00022692"/>
    </source>
</evidence>
<sequence length="201" mass="22303">MRATDVAVGLASSISRWIAAKSGWLVVAIMVVAAVILLTMGRSPTCPCGTVRLWWGGVQSDQNSQQLTDWYSFSHLIHGFLFYAGGWLLLRRWPWQARLVIATVIEAGWEILENSPLIIDRYRAVTMAFGYTGDSVLNSLSDITCMIIGFAIARRLPVWMTIALAVAFELLTLAVIRDNLTLNVLMLVHPVEAIRVWQAGS</sequence>
<keyword evidence="7" id="KW-1185">Reference proteome</keyword>
<comment type="caution">
    <text evidence="6">The sequence shown here is derived from an EMBL/GenBank/DDBJ whole genome shotgun (WGS) entry which is preliminary data.</text>
</comment>